<dbReference type="Proteomes" id="UP000029641">
    <property type="component" value="Unassembled WGS sequence"/>
</dbReference>
<sequence>MGASTLKGKRFGAVKRLLEDSLYVKAIADLKSKGAIIVDIDEENIELPDFLRLLNLDMKADLPNYLTSYAGNDVTVKTVEDVINFNLKDSLNRMPYGQKLFYGIVADIATDDEFLIVKNTLKTNGRQYFNVPFAKYNLDAFLSINNYHAGFAAVAEYPALTVPMGYTVEGKPKGLTFIGKPLKEKQLLDWAYNYEQAFKRRKTPINYD</sequence>
<gene>
    <name evidence="1" type="ORF">JCM19301_3041</name>
    <name evidence="2" type="ORF">JCM19302_716</name>
</gene>
<dbReference type="PANTHER" id="PTHR42678:SF34">
    <property type="entry name" value="OS04G0183300 PROTEIN"/>
    <property type="match status" value="1"/>
</dbReference>
<dbReference type="eggNOG" id="COG0154">
    <property type="taxonomic scope" value="Bacteria"/>
</dbReference>
<dbReference type="Gene3D" id="3.90.1300.10">
    <property type="entry name" value="Amidase signature (AS) domain"/>
    <property type="match status" value="1"/>
</dbReference>
<dbReference type="InterPro" id="IPR036928">
    <property type="entry name" value="AS_sf"/>
</dbReference>
<evidence type="ECO:0000313" key="4">
    <source>
        <dbReference type="Proteomes" id="UP000029646"/>
    </source>
</evidence>
<name>A0A090VRE8_9FLAO</name>
<dbReference type="SUPFAM" id="SSF75304">
    <property type="entry name" value="Amidase signature (AS) enzymes"/>
    <property type="match status" value="1"/>
</dbReference>
<comment type="caution">
    <text evidence="1">The sequence shown here is derived from an EMBL/GenBank/DDBJ whole genome shotgun (WGS) entry which is preliminary data.</text>
</comment>
<evidence type="ECO:0000313" key="3">
    <source>
        <dbReference type="Proteomes" id="UP000029641"/>
    </source>
</evidence>
<evidence type="ECO:0000313" key="2">
    <source>
        <dbReference type="EMBL" id="GAL69821.1"/>
    </source>
</evidence>
<organism evidence="1 3">
    <name type="scientific">Jejuia pallidilutea</name>
    <dbReference type="NCBI Taxonomy" id="504487"/>
    <lineage>
        <taxon>Bacteria</taxon>
        <taxon>Pseudomonadati</taxon>
        <taxon>Bacteroidota</taxon>
        <taxon>Flavobacteriia</taxon>
        <taxon>Flavobacteriales</taxon>
        <taxon>Flavobacteriaceae</taxon>
        <taxon>Jejuia</taxon>
    </lineage>
</organism>
<reference evidence="3 4" key="1">
    <citation type="journal article" date="2014" name="Genome Announc.">
        <title>Draft Genome Sequence of Marine Flavobacterium Jejuia pallidilutea Strain 11shimoA1 and Pigmentation Mutants.</title>
        <authorList>
            <person name="Takatani N."/>
            <person name="Nakanishi M."/>
            <person name="Meirelles P."/>
            <person name="Mino S."/>
            <person name="Suda W."/>
            <person name="Oshima K."/>
            <person name="Hattori M."/>
            <person name="Ohkuma M."/>
            <person name="Hosokawa M."/>
            <person name="Miyashita K."/>
            <person name="Thompson F.L."/>
            <person name="Niwa A."/>
            <person name="Sawabe T."/>
            <person name="Sawabe T."/>
        </authorList>
    </citation>
    <scope>NUCLEOTIDE SEQUENCE [LARGE SCALE GENOMIC DNA]</scope>
    <source>
        <strain evidence="1 3">JCM 19301</strain>
        <strain evidence="2">JCM 19302</strain>
        <strain evidence="4">JCM19302</strain>
    </source>
</reference>
<dbReference type="PANTHER" id="PTHR42678">
    <property type="entry name" value="AMIDASE"/>
    <property type="match status" value="1"/>
</dbReference>
<proteinExistence type="predicted"/>
<evidence type="ECO:0000313" key="1">
    <source>
        <dbReference type="EMBL" id="GAL66563.1"/>
    </source>
</evidence>
<dbReference type="EMBL" id="BBNR01000005">
    <property type="protein sequence ID" value="GAL66563.1"/>
    <property type="molecule type" value="Genomic_DNA"/>
</dbReference>
<protein>
    <submittedName>
        <fullName evidence="1">Amidase family protein</fullName>
    </submittedName>
</protein>
<dbReference type="AlphaFoldDB" id="A0A090VRE8"/>
<accession>A0A090VRE8</accession>
<dbReference type="EMBL" id="BBNS01000003">
    <property type="protein sequence ID" value="GAL69821.1"/>
    <property type="molecule type" value="Genomic_DNA"/>
</dbReference>
<dbReference type="Proteomes" id="UP000029646">
    <property type="component" value="Unassembled WGS sequence"/>
</dbReference>
<dbReference type="RefSeq" id="WP_369385015.1">
    <property type="nucleotide sequence ID" value="NZ_BBNR01000005.1"/>
</dbReference>